<organism evidence="3 4">
    <name type="scientific">Halalkalibaculum roseum</name>
    <dbReference type="NCBI Taxonomy" id="2709311"/>
    <lineage>
        <taxon>Bacteria</taxon>
        <taxon>Pseudomonadati</taxon>
        <taxon>Balneolota</taxon>
        <taxon>Balneolia</taxon>
        <taxon>Balneolales</taxon>
        <taxon>Balneolaceae</taxon>
        <taxon>Halalkalibaculum</taxon>
    </lineage>
</organism>
<dbReference type="Proteomes" id="UP000473278">
    <property type="component" value="Unassembled WGS sequence"/>
</dbReference>
<keyword evidence="1 3" id="KW-0378">Hydrolase</keyword>
<evidence type="ECO:0000256" key="1">
    <source>
        <dbReference type="ARBA" id="ARBA00022801"/>
    </source>
</evidence>
<dbReference type="PANTHER" id="PTHR43283">
    <property type="entry name" value="BETA-LACTAMASE-RELATED"/>
    <property type="match status" value="1"/>
</dbReference>
<evidence type="ECO:0000313" key="4">
    <source>
        <dbReference type="Proteomes" id="UP000473278"/>
    </source>
</evidence>
<dbReference type="PANTHER" id="PTHR43283:SF11">
    <property type="entry name" value="BETA-LACTAMASE-RELATED DOMAIN-CONTAINING PROTEIN"/>
    <property type="match status" value="1"/>
</dbReference>
<gene>
    <name evidence="3" type="ORF">G3570_10900</name>
</gene>
<dbReference type="SUPFAM" id="SSF56601">
    <property type="entry name" value="beta-lactamase/transpeptidase-like"/>
    <property type="match status" value="1"/>
</dbReference>
<name>A0A6M1T0T9_9BACT</name>
<dbReference type="InterPro" id="IPR001466">
    <property type="entry name" value="Beta-lactam-related"/>
</dbReference>
<dbReference type="AlphaFoldDB" id="A0A6M1T0T9"/>
<evidence type="ECO:0000259" key="2">
    <source>
        <dbReference type="Pfam" id="PF00144"/>
    </source>
</evidence>
<feature type="domain" description="Beta-lactamase-related" evidence="2">
    <location>
        <begin position="121"/>
        <end position="369"/>
    </location>
</feature>
<dbReference type="Pfam" id="PF00144">
    <property type="entry name" value="Beta-lactamase"/>
    <property type="match status" value="1"/>
</dbReference>
<accession>A0A6M1T0T9</accession>
<evidence type="ECO:0000313" key="3">
    <source>
        <dbReference type="EMBL" id="NGP77144.1"/>
    </source>
</evidence>
<dbReference type="EMBL" id="JAALLT010000003">
    <property type="protein sequence ID" value="NGP77144.1"/>
    <property type="molecule type" value="Genomic_DNA"/>
</dbReference>
<dbReference type="InterPro" id="IPR050789">
    <property type="entry name" value="Diverse_Enzym_Activities"/>
</dbReference>
<reference evidence="3 4" key="1">
    <citation type="submission" date="2020-02" db="EMBL/GenBank/DDBJ databases">
        <title>Balneolaceae bacterium YR4-1, complete genome.</title>
        <authorList>
            <person name="Li Y."/>
            <person name="Wu S."/>
        </authorList>
    </citation>
    <scope>NUCLEOTIDE SEQUENCE [LARGE SCALE GENOMIC DNA]</scope>
    <source>
        <strain evidence="3 4">YR4-1</strain>
    </source>
</reference>
<dbReference type="InterPro" id="IPR012338">
    <property type="entry name" value="Beta-lactam/transpept-like"/>
</dbReference>
<dbReference type="Gene3D" id="3.40.710.10">
    <property type="entry name" value="DD-peptidase/beta-lactamase superfamily"/>
    <property type="match status" value="1"/>
</dbReference>
<sequence>MTRRNHFLSGIIWLFALTFLITGTLPAQSSDIYYPSRFSWEKKAPEEVGMNAGAIEEAIEYAKANESTNPKDLSLHLNSRTGEPYNNIIGPVKERGPMTGMIIKDGYLIAEWGEPHRVDMTFSVTKSFLSTIVGVAWDKGMIQNIDDKVQQYVPVQHFNSEHNAKITWDHLLRQTSDWDGTLFGKPDWADRPTEEITPEVINRKRNEPGSTWKYNDVRVNVLALAAMKVWRKPLPTALREHVMDPIGASNTWRWYGYENSWVNIDGLRMQSVSGGGHWGGGMWLSAYDQAKFGYLFLRDGLWENRQIISREWIDMAKTPTEANQGYGFMNFFLNNDQERMPSAPRSAYVFLGSGINMVYIDKSNDLVIVGRWISDYEAMDGIIKRVIGAIEN</sequence>
<comment type="caution">
    <text evidence="3">The sequence shown here is derived from an EMBL/GenBank/DDBJ whole genome shotgun (WGS) entry which is preliminary data.</text>
</comment>
<proteinExistence type="predicted"/>
<keyword evidence="4" id="KW-1185">Reference proteome</keyword>
<protein>
    <submittedName>
        <fullName evidence="3">Serine hydrolase</fullName>
    </submittedName>
</protein>
<dbReference type="GO" id="GO:0016787">
    <property type="term" value="F:hydrolase activity"/>
    <property type="evidence" value="ECO:0007669"/>
    <property type="project" value="UniProtKB-KW"/>
</dbReference>
<dbReference type="RefSeq" id="WP_165142209.1">
    <property type="nucleotide sequence ID" value="NZ_JAALLT010000003.1"/>
</dbReference>